<keyword evidence="4" id="KW-0539">Nucleus</keyword>
<feature type="region of interest" description="Disordered" evidence="7">
    <location>
        <begin position="638"/>
        <end position="657"/>
    </location>
</feature>
<dbReference type="InterPro" id="IPR010997">
    <property type="entry name" value="HRDC-like_sf"/>
</dbReference>
<dbReference type="InterPro" id="IPR038324">
    <property type="entry name" value="Rpb4/RPC9_sf"/>
</dbReference>
<dbReference type="Pfam" id="PF12265">
    <property type="entry name" value="CAF1C_H4-bd"/>
    <property type="match status" value="1"/>
</dbReference>
<dbReference type="Pfam" id="PF00400">
    <property type="entry name" value="WD40"/>
    <property type="match status" value="3"/>
</dbReference>
<dbReference type="EMBL" id="JARBJD010000002">
    <property type="protein sequence ID" value="KAK2964504.1"/>
    <property type="molecule type" value="Genomic_DNA"/>
</dbReference>
<protein>
    <recommendedName>
        <fullName evidence="5">Glutamate-rich WD repeat-containing protein 1</fullName>
    </recommendedName>
</protein>
<comment type="caution">
    <text evidence="9">The sequence shown here is derived from an EMBL/GenBank/DDBJ whole genome shotgun (WGS) entry which is preliminary data.</text>
</comment>
<dbReference type="PRINTS" id="PR00320">
    <property type="entry name" value="GPROTEINBRPT"/>
</dbReference>
<dbReference type="InterPro" id="IPR019775">
    <property type="entry name" value="WD40_repeat_CS"/>
</dbReference>
<dbReference type="Pfam" id="PF03874">
    <property type="entry name" value="RNA_pol_Rpb4"/>
    <property type="match status" value="1"/>
</dbReference>
<dbReference type="SUPFAM" id="SSF47819">
    <property type="entry name" value="HRDC-like"/>
    <property type="match status" value="1"/>
</dbReference>
<dbReference type="InterPro" id="IPR006590">
    <property type="entry name" value="RNA_pol_Rpb4/RPC9_core"/>
</dbReference>
<feature type="region of interest" description="Disordered" evidence="7">
    <location>
        <begin position="252"/>
        <end position="285"/>
    </location>
</feature>
<dbReference type="PANTHER" id="PTHR45903:SF1">
    <property type="entry name" value="GLUTAMATE-RICH WD REPEAT-CONTAINING PROTEIN 1"/>
    <property type="match status" value="1"/>
</dbReference>
<feature type="compositionally biased region" description="Basic residues" evidence="7">
    <location>
        <begin position="14"/>
        <end position="23"/>
    </location>
</feature>
<feature type="region of interest" description="Disordered" evidence="7">
    <location>
        <begin position="1"/>
        <end position="57"/>
    </location>
</feature>
<evidence type="ECO:0000313" key="9">
    <source>
        <dbReference type="EMBL" id="KAK2964504.1"/>
    </source>
</evidence>
<name>A0ABQ9YLS9_9EUKA</name>
<dbReference type="InterPro" id="IPR022052">
    <property type="entry name" value="Histone-bd_RBBP4-like_N"/>
</dbReference>
<evidence type="ECO:0000256" key="6">
    <source>
        <dbReference type="PROSITE-ProRule" id="PRU00221"/>
    </source>
</evidence>
<feature type="compositionally biased region" description="Acidic residues" evidence="7">
    <location>
        <begin position="28"/>
        <end position="57"/>
    </location>
</feature>
<dbReference type="Gene3D" id="2.130.10.10">
    <property type="entry name" value="YVTN repeat-like/Quinoprotein amine dehydrogenase"/>
    <property type="match status" value="1"/>
</dbReference>
<dbReference type="InterPro" id="IPR036322">
    <property type="entry name" value="WD40_repeat_dom_sf"/>
</dbReference>
<evidence type="ECO:0000256" key="2">
    <source>
        <dbReference type="ARBA" id="ARBA00022574"/>
    </source>
</evidence>
<dbReference type="PROSITE" id="PS50294">
    <property type="entry name" value="WD_REPEATS_REGION"/>
    <property type="match status" value="3"/>
</dbReference>
<sequence>MDLDSSDSDSHEITKRKKSHNSKSKAEESEEESGFSDDGSDSEEEIIPPEEGADLDIRDEEVEDIVMQAINDLDIEEKQKKQKIAAEEHIFYPGDRIEEGMEMEYDRSQYDTIHSFNPGWPSLSFDYLRPPVPALPTTVIQYPLTIDLLMGTQTDRPENNFLNYLHIKNLSYTRREEDDDDMDDDDDDLVPEEKLFQIRHRGDVNRVRCMPQDSSICATWSSIGEVNIFDVGVFQKYCAELDQQENELLQEGLSSNKKKAMTRNKRNEPKSNQTAPVGQMKHPTEGWGMNWSQINKGKIVTADNSGFFGVWSASRIEQFLFSVSRAHSSSIEDVKFNPTNDNHILTASSDGTIKLWDTRNNPQGGAAMTIKNAHNSPGAGNGAKDVNTIDWNPFVETLFASGGDDHSIRIWDVRQPPNQPPTASLVAPSRPAVLFRWHNDQVTQVEWSPHNDSMLLATGGDCQTSIWDLSMQAEAGEQETVDRSGRTLPPQFLASHMSAEDQRDSHWHTQYPGNQNQQNNRLCWDDRTMQPNDLDTIHLTNFEYVELFAERKDKRKPQPFEWTFLDYLGKTPILNHTRESVISTLQILEKKDLSTTEKIQIINMVPTSTTDLKLIISDWKHRFTEEDLEYLLYEISPQEEYATEEEPVPEGENQGIE</sequence>
<feature type="repeat" description="WD" evidence="6">
    <location>
        <begin position="324"/>
        <end position="360"/>
    </location>
</feature>
<dbReference type="InterPro" id="IPR020472">
    <property type="entry name" value="WD40_PAC1"/>
</dbReference>
<keyword evidence="3" id="KW-0677">Repeat</keyword>
<evidence type="ECO:0000256" key="5">
    <source>
        <dbReference type="ARBA" id="ARBA00040876"/>
    </source>
</evidence>
<dbReference type="PROSITE" id="PS00678">
    <property type="entry name" value="WD_REPEATS_1"/>
    <property type="match status" value="2"/>
</dbReference>
<gene>
    <name evidence="9" type="ORF">BLNAU_420</name>
</gene>
<keyword evidence="10" id="KW-1185">Reference proteome</keyword>
<dbReference type="SMART" id="SM00320">
    <property type="entry name" value="WD40"/>
    <property type="match status" value="5"/>
</dbReference>
<feature type="domain" description="RNA polymerase Rpb4/RPC9 core" evidence="8">
    <location>
        <begin position="531"/>
        <end position="642"/>
    </location>
</feature>
<evidence type="ECO:0000256" key="4">
    <source>
        <dbReference type="ARBA" id="ARBA00023242"/>
    </source>
</evidence>
<evidence type="ECO:0000313" key="10">
    <source>
        <dbReference type="Proteomes" id="UP001281761"/>
    </source>
</evidence>
<dbReference type="SMART" id="SM00657">
    <property type="entry name" value="RPOL4c"/>
    <property type="match status" value="1"/>
</dbReference>
<evidence type="ECO:0000256" key="7">
    <source>
        <dbReference type="SAM" id="MobiDB-lite"/>
    </source>
</evidence>
<dbReference type="PROSITE" id="PS50082">
    <property type="entry name" value="WD_REPEATS_2"/>
    <property type="match status" value="3"/>
</dbReference>
<dbReference type="PANTHER" id="PTHR45903">
    <property type="entry name" value="GLUTAMATE-RICH WD REPEAT-CONTAINING PROTEIN 1"/>
    <property type="match status" value="1"/>
</dbReference>
<keyword evidence="2 6" id="KW-0853">WD repeat</keyword>
<dbReference type="Gene3D" id="1.20.1250.40">
    <property type="match status" value="1"/>
</dbReference>
<feature type="repeat" description="WD" evidence="6">
    <location>
        <begin position="435"/>
        <end position="470"/>
    </location>
</feature>
<feature type="repeat" description="WD" evidence="6">
    <location>
        <begin position="386"/>
        <end position="414"/>
    </location>
</feature>
<comment type="subcellular location">
    <subcellularLocation>
        <location evidence="1">Nucleus</location>
    </subcellularLocation>
</comment>
<organism evidence="9 10">
    <name type="scientific">Blattamonas nauphoetae</name>
    <dbReference type="NCBI Taxonomy" id="2049346"/>
    <lineage>
        <taxon>Eukaryota</taxon>
        <taxon>Metamonada</taxon>
        <taxon>Preaxostyla</taxon>
        <taxon>Oxymonadida</taxon>
        <taxon>Blattamonas</taxon>
    </lineage>
</organism>
<evidence type="ECO:0000256" key="1">
    <source>
        <dbReference type="ARBA" id="ARBA00004123"/>
    </source>
</evidence>
<dbReference type="InterPro" id="IPR051972">
    <property type="entry name" value="Glutamate-rich_WD_repeat"/>
</dbReference>
<evidence type="ECO:0000256" key="3">
    <source>
        <dbReference type="ARBA" id="ARBA00022737"/>
    </source>
</evidence>
<accession>A0ABQ9YLS9</accession>
<evidence type="ECO:0000259" key="8">
    <source>
        <dbReference type="SMART" id="SM00657"/>
    </source>
</evidence>
<dbReference type="Proteomes" id="UP001281761">
    <property type="component" value="Unassembled WGS sequence"/>
</dbReference>
<reference evidence="9 10" key="1">
    <citation type="journal article" date="2022" name="bioRxiv">
        <title>Genomics of Preaxostyla Flagellates Illuminates Evolutionary Transitions and the Path Towards Mitochondrial Loss.</title>
        <authorList>
            <person name="Novak L.V.F."/>
            <person name="Treitli S.C."/>
            <person name="Pyrih J."/>
            <person name="Halakuc P."/>
            <person name="Pipaliya S.V."/>
            <person name="Vacek V."/>
            <person name="Brzon O."/>
            <person name="Soukal P."/>
            <person name="Eme L."/>
            <person name="Dacks J.B."/>
            <person name="Karnkowska A."/>
            <person name="Elias M."/>
            <person name="Hampl V."/>
        </authorList>
    </citation>
    <scope>NUCLEOTIDE SEQUENCE [LARGE SCALE GENOMIC DNA]</scope>
    <source>
        <strain evidence="9">NAU3</strain>
        <tissue evidence="9">Gut</tissue>
    </source>
</reference>
<dbReference type="SUPFAM" id="SSF50978">
    <property type="entry name" value="WD40 repeat-like"/>
    <property type="match status" value="1"/>
</dbReference>
<proteinExistence type="predicted"/>
<dbReference type="InterPro" id="IPR005574">
    <property type="entry name" value="Rpb4/RPC9"/>
</dbReference>
<dbReference type="InterPro" id="IPR001680">
    <property type="entry name" value="WD40_rpt"/>
</dbReference>
<dbReference type="InterPro" id="IPR015943">
    <property type="entry name" value="WD40/YVTN_repeat-like_dom_sf"/>
</dbReference>